<reference evidence="2 3" key="1">
    <citation type="journal article" date="2016" name="BMC Genomics">
        <title>Comparative genomics reveals Cyclospora cayetanensis possesses coccidia-like metabolism and invasion components but unique surface antigens.</title>
        <authorList>
            <person name="Liu S."/>
            <person name="Wang L."/>
            <person name="Zheng H."/>
            <person name="Xu Z."/>
            <person name="Roellig D.M."/>
            <person name="Li N."/>
            <person name="Frace M.A."/>
            <person name="Tang K."/>
            <person name="Arrowood M.J."/>
            <person name="Moss D.M."/>
            <person name="Zhang L."/>
            <person name="Feng Y."/>
            <person name="Xiao L."/>
        </authorList>
    </citation>
    <scope>NUCLEOTIDE SEQUENCE [LARGE SCALE GENOMIC DNA]</scope>
    <source>
        <strain evidence="2 3">CHN_HEN01</strain>
    </source>
</reference>
<keyword evidence="3" id="KW-1185">Reference proteome</keyword>
<dbReference type="VEuPathDB" id="ToxoDB:cyc_02697"/>
<proteinExistence type="predicted"/>
<feature type="compositionally biased region" description="Basic and acidic residues" evidence="1">
    <location>
        <begin position="11"/>
        <end position="22"/>
    </location>
</feature>
<evidence type="ECO:0000256" key="1">
    <source>
        <dbReference type="SAM" id="MobiDB-lite"/>
    </source>
</evidence>
<dbReference type="InParanoid" id="A0A1D3CY59"/>
<evidence type="ECO:0000313" key="3">
    <source>
        <dbReference type="Proteomes" id="UP000095192"/>
    </source>
</evidence>
<dbReference type="AlphaFoldDB" id="A0A1D3CY59"/>
<comment type="caution">
    <text evidence="2">The sequence shown here is derived from an EMBL/GenBank/DDBJ whole genome shotgun (WGS) entry which is preliminary data.</text>
</comment>
<organism evidence="2 3">
    <name type="scientific">Cyclospora cayetanensis</name>
    <dbReference type="NCBI Taxonomy" id="88456"/>
    <lineage>
        <taxon>Eukaryota</taxon>
        <taxon>Sar</taxon>
        <taxon>Alveolata</taxon>
        <taxon>Apicomplexa</taxon>
        <taxon>Conoidasida</taxon>
        <taxon>Coccidia</taxon>
        <taxon>Eucoccidiorida</taxon>
        <taxon>Eimeriorina</taxon>
        <taxon>Eimeriidae</taxon>
        <taxon>Cyclospora</taxon>
    </lineage>
</organism>
<dbReference type="EMBL" id="JROU02001533">
    <property type="protein sequence ID" value="OEH76126.1"/>
    <property type="molecule type" value="Genomic_DNA"/>
</dbReference>
<gene>
    <name evidence="2" type="ORF">cyc_02697</name>
</gene>
<accession>A0A1D3CY59</accession>
<feature type="region of interest" description="Disordered" evidence="1">
    <location>
        <begin position="1"/>
        <end position="49"/>
    </location>
</feature>
<sequence>MGLCYTAQETAKAKEQQKEGPWKRAGGPLLPRKKTQRGSKGPRATPTHRCGFAARGEALKTCDKSLLQGDVSEVDGSFVRRPVPPMAISCSGLSYIHTRYASLVIFD</sequence>
<name>A0A1D3CY59_9EIME</name>
<dbReference type="Proteomes" id="UP000095192">
    <property type="component" value="Unassembled WGS sequence"/>
</dbReference>
<evidence type="ECO:0000313" key="2">
    <source>
        <dbReference type="EMBL" id="OEH76126.1"/>
    </source>
</evidence>
<protein>
    <submittedName>
        <fullName evidence="2">Uncharacterized protein</fullName>
    </submittedName>
</protein>